<dbReference type="SMART" id="SM00278">
    <property type="entry name" value="HhH1"/>
    <property type="match status" value="2"/>
</dbReference>
<dbReference type="InterPro" id="IPR003583">
    <property type="entry name" value="Hlx-hairpin-Hlx_DNA-bd_motif"/>
</dbReference>
<organism evidence="2">
    <name type="scientific">Thermohahella caldifontis</name>
    <dbReference type="NCBI Taxonomy" id="3142973"/>
    <lineage>
        <taxon>Bacteria</taxon>
        <taxon>Pseudomonadati</taxon>
        <taxon>Pseudomonadota</taxon>
        <taxon>Gammaproteobacteria</taxon>
        <taxon>Oceanospirillales</taxon>
        <taxon>Hahellaceae</taxon>
        <taxon>Thermohahella</taxon>
    </lineage>
</organism>
<dbReference type="RefSeq" id="WP_369601877.1">
    <property type="nucleotide sequence ID" value="NZ_CP154858.1"/>
</dbReference>
<dbReference type="Gene3D" id="1.10.150.280">
    <property type="entry name" value="AF1531-like domain"/>
    <property type="match status" value="1"/>
</dbReference>
<sequence>MMSVQRFFMTLIGALLISLSISLQSHAELLQRININTATANELVQLKGIGPQKAWRIIEYRRKHGPFKNIHELVLVKGIGEKTVKKNAHRITTGP</sequence>
<gene>
    <name evidence="2" type="ORF">AAIA72_02510</name>
</gene>
<dbReference type="GO" id="GO:0003677">
    <property type="term" value="F:DNA binding"/>
    <property type="evidence" value="ECO:0007669"/>
    <property type="project" value="UniProtKB-KW"/>
</dbReference>
<dbReference type="GO" id="GO:0006281">
    <property type="term" value="P:DNA repair"/>
    <property type="evidence" value="ECO:0007669"/>
    <property type="project" value="InterPro"/>
</dbReference>
<feature type="domain" description="Helix-hairpin-helix DNA-binding motif class 1" evidence="1">
    <location>
        <begin position="41"/>
        <end position="60"/>
    </location>
</feature>
<keyword evidence="2" id="KW-0238">DNA-binding</keyword>
<accession>A0AB39UX18</accession>
<dbReference type="PANTHER" id="PTHR21180:SF32">
    <property type="entry name" value="ENDONUCLEASE_EXONUCLEASE_PHOSPHATASE FAMILY DOMAIN-CONTAINING PROTEIN 1"/>
    <property type="match status" value="1"/>
</dbReference>
<dbReference type="Pfam" id="PF12836">
    <property type="entry name" value="HHH_3"/>
    <property type="match status" value="1"/>
</dbReference>
<name>A0AB39UX18_9GAMM</name>
<dbReference type="SUPFAM" id="SSF47781">
    <property type="entry name" value="RuvA domain 2-like"/>
    <property type="match status" value="1"/>
</dbReference>
<proteinExistence type="predicted"/>
<reference evidence="2" key="1">
    <citation type="submission" date="2024-05" db="EMBL/GenBank/DDBJ databases">
        <title>Genome sequencing of novel strain.</title>
        <authorList>
            <person name="Ganbat D."/>
            <person name="Ganbat S."/>
            <person name="Lee S.-J."/>
        </authorList>
    </citation>
    <scope>NUCLEOTIDE SEQUENCE</scope>
    <source>
        <strain evidence="2">SMD15-11</strain>
    </source>
</reference>
<dbReference type="KEGG" id="tcd:AAIA72_02510"/>
<evidence type="ECO:0000259" key="1">
    <source>
        <dbReference type="SMART" id="SM00278"/>
    </source>
</evidence>
<feature type="domain" description="Helix-hairpin-helix DNA-binding motif class 1" evidence="1">
    <location>
        <begin position="71"/>
        <end position="90"/>
    </location>
</feature>
<dbReference type="EMBL" id="CP154858">
    <property type="protein sequence ID" value="XDT72877.1"/>
    <property type="molecule type" value="Genomic_DNA"/>
</dbReference>
<dbReference type="NCBIfam" id="TIGR00426">
    <property type="entry name" value="competence protein ComEA helix-hairpin-helix repeat region"/>
    <property type="match status" value="1"/>
</dbReference>
<dbReference type="InterPro" id="IPR004509">
    <property type="entry name" value="Competence_ComEA_HhH"/>
</dbReference>
<dbReference type="PANTHER" id="PTHR21180">
    <property type="entry name" value="ENDONUCLEASE/EXONUCLEASE/PHOSPHATASE FAMILY DOMAIN-CONTAINING PROTEIN 1"/>
    <property type="match status" value="1"/>
</dbReference>
<protein>
    <submittedName>
        <fullName evidence="2">ComEA family DNA-binding protein</fullName>
    </submittedName>
</protein>
<evidence type="ECO:0000313" key="2">
    <source>
        <dbReference type="EMBL" id="XDT72877.1"/>
    </source>
</evidence>
<dbReference type="InterPro" id="IPR051675">
    <property type="entry name" value="Endo/Exo/Phosphatase_dom_1"/>
</dbReference>
<dbReference type="GO" id="GO:0015628">
    <property type="term" value="P:protein secretion by the type II secretion system"/>
    <property type="evidence" value="ECO:0007669"/>
    <property type="project" value="TreeGrafter"/>
</dbReference>
<dbReference type="InterPro" id="IPR010994">
    <property type="entry name" value="RuvA_2-like"/>
</dbReference>
<dbReference type="GO" id="GO:0015627">
    <property type="term" value="C:type II protein secretion system complex"/>
    <property type="evidence" value="ECO:0007669"/>
    <property type="project" value="TreeGrafter"/>
</dbReference>
<dbReference type="AlphaFoldDB" id="A0AB39UX18"/>